<dbReference type="PANTHER" id="PTHR16288">
    <property type="entry name" value="WD40 REPEAT PROTEIN 4"/>
    <property type="match status" value="1"/>
</dbReference>
<feature type="compositionally biased region" description="Acidic residues" evidence="7">
    <location>
        <begin position="315"/>
        <end position="335"/>
    </location>
</feature>
<dbReference type="Gene3D" id="2.130.10.10">
    <property type="entry name" value="YVTN repeat-like/Quinoprotein amine dehydrogenase"/>
    <property type="match status" value="2"/>
</dbReference>
<evidence type="ECO:0000256" key="7">
    <source>
        <dbReference type="SAM" id="MobiDB-lite"/>
    </source>
</evidence>
<keyword evidence="8" id="KW-0472">Membrane</keyword>
<dbReference type="OrthoDB" id="339900at2759"/>
<dbReference type="GO" id="GO:0106004">
    <property type="term" value="P:tRNA (guanine-N7)-methylation"/>
    <property type="evidence" value="ECO:0007669"/>
    <property type="project" value="UniProtKB-UniRule"/>
</dbReference>
<dbReference type="PANTHER" id="PTHR16288:SF0">
    <property type="entry name" value="TRNA (GUANINE-N(7)-)-METHYLTRANSFERASE NON-CATALYTIC SUBUNIT WDR4"/>
    <property type="match status" value="1"/>
</dbReference>
<comment type="function">
    <text evidence="6">Required for the formation of N(7)-methylguanine at position 46 (m7G46) in tRNA. In the complex, it is required to stabilize and induce conformational changes of the catalytic subunit.</text>
</comment>
<comment type="similarity">
    <text evidence="6">Belongs to the WD repeat TRM82 family.</text>
</comment>
<evidence type="ECO:0000313" key="10">
    <source>
        <dbReference type="Proteomes" id="UP000757232"/>
    </source>
</evidence>
<dbReference type="Pfam" id="PF00400">
    <property type="entry name" value="WD40"/>
    <property type="match status" value="1"/>
</dbReference>
<evidence type="ECO:0000256" key="8">
    <source>
        <dbReference type="SAM" id="Phobius"/>
    </source>
</evidence>
<evidence type="ECO:0000313" key="9">
    <source>
        <dbReference type="EMBL" id="OCB91735.1"/>
    </source>
</evidence>
<dbReference type="InterPro" id="IPR019775">
    <property type="entry name" value="WD40_repeat_CS"/>
</dbReference>
<dbReference type="SMART" id="SM00320">
    <property type="entry name" value="WD40"/>
    <property type="match status" value="3"/>
</dbReference>
<evidence type="ECO:0000256" key="1">
    <source>
        <dbReference type="ARBA" id="ARBA00004123"/>
    </source>
</evidence>
<evidence type="ECO:0000256" key="5">
    <source>
        <dbReference type="ARBA" id="ARBA00023242"/>
    </source>
</evidence>
<dbReference type="InterPro" id="IPR036322">
    <property type="entry name" value="WD40_repeat_dom_sf"/>
</dbReference>
<feature type="transmembrane region" description="Helical" evidence="8">
    <location>
        <begin position="6"/>
        <end position="27"/>
    </location>
</feature>
<keyword evidence="10" id="KW-1185">Reference proteome</keyword>
<dbReference type="InterPro" id="IPR028884">
    <property type="entry name" value="Trm82"/>
</dbReference>
<dbReference type="AlphaFoldDB" id="A0A9Q5I4W2"/>
<keyword evidence="8" id="KW-1133">Transmembrane helix</keyword>
<comment type="pathway">
    <text evidence="6">tRNA modification; N(7)-methylguanine-tRNA biosynthesis.</text>
</comment>
<comment type="caution">
    <text evidence="9">The sequence shown here is derived from an EMBL/GenBank/DDBJ whole genome shotgun (WGS) entry which is preliminary data.</text>
</comment>
<organism evidence="9 10">
    <name type="scientific">Sanghuangporus baumii</name>
    <name type="common">Phellinus baumii</name>
    <dbReference type="NCBI Taxonomy" id="108892"/>
    <lineage>
        <taxon>Eukaryota</taxon>
        <taxon>Fungi</taxon>
        <taxon>Dikarya</taxon>
        <taxon>Basidiomycota</taxon>
        <taxon>Agaricomycotina</taxon>
        <taxon>Agaricomycetes</taxon>
        <taxon>Hymenochaetales</taxon>
        <taxon>Hymenochaetaceae</taxon>
        <taxon>Sanghuangporus</taxon>
    </lineage>
</organism>
<dbReference type="InterPro" id="IPR015943">
    <property type="entry name" value="WD40/YVTN_repeat-like_dom_sf"/>
</dbReference>
<comment type="subcellular location">
    <subcellularLocation>
        <location evidence="1 6">Nucleus</location>
    </subcellularLocation>
</comment>
<keyword evidence="5 6" id="KW-0539">Nucleus</keyword>
<proteinExistence type="inferred from homology"/>
<evidence type="ECO:0000256" key="3">
    <source>
        <dbReference type="ARBA" id="ARBA00022694"/>
    </source>
</evidence>
<dbReference type="PROSITE" id="PS00678">
    <property type="entry name" value="WD_REPEATS_1"/>
    <property type="match status" value="1"/>
</dbReference>
<dbReference type="InterPro" id="IPR001680">
    <property type="entry name" value="WD40_rpt"/>
</dbReference>
<dbReference type="GO" id="GO:0005829">
    <property type="term" value="C:cytosol"/>
    <property type="evidence" value="ECO:0007669"/>
    <property type="project" value="TreeGrafter"/>
</dbReference>
<keyword evidence="2 6" id="KW-0853">WD repeat</keyword>
<name>A0A9Q5I4W2_SANBA</name>
<evidence type="ECO:0008006" key="11">
    <source>
        <dbReference type="Google" id="ProtNLM"/>
    </source>
</evidence>
<feature type="region of interest" description="Disordered" evidence="7">
    <location>
        <begin position="545"/>
        <end position="575"/>
    </location>
</feature>
<dbReference type="GO" id="GO:0005634">
    <property type="term" value="C:nucleus"/>
    <property type="evidence" value="ECO:0007669"/>
    <property type="project" value="UniProtKB-SubCell"/>
</dbReference>
<dbReference type="SUPFAM" id="SSF50978">
    <property type="entry name" value="WD40 repeat-like"/>
    <property type="match status" value="1"/>
</dbReference>
<feature type="region of interest" description="Disordered" evidence="7">
    <location>
        <begin position="279"/>
        <end position="364"/>
    </location>
</feature>
<protein>
    <recommendedName>
        <fullName evidence="11">Transfer RNA methyltransferase 82</fullName>
    </recommendedName>
</protein>
<sequence>MTISTVYTLVHFSVDLANSILILVGVTHVKKRMNKARVWNQMILVYVPYTKLFLREGHSVALAANGHIQVLDSSTGELVHSTAESADLNENVQKSGEVVAAAVDGEFKYLVTATSNKIIRIWDIAELSIFRINLETCTGSYPLRDSQTSDAQGHSGHTGTSDFKAAKTRLSDETLLLGHVSLLTTLILSEDEKYIITADRDEHIRVSWYPEAYTIESYCLGHRKFVSALHRPSWDHSVLVSGGGDPDLKIWNWMEGKLLHEIPIYEAAMPFVKVVRKKSGRSEDGSDVEGREGASRAASGGRRRGRKKRKGKEEVELDTDSGEEIGNEGNADEMQVDERDAAQASASNGIPGSRTKQEPSEPSPLLAVQKIETFESSPHRFIIFSTHGASALFYCKFPDFTNSSPIEVRSISLEKPVLDFVIWTSEKEIWVSIDGNWPKAHPSSQHNAELVKVVKVCNGELVLSDVSTHQSLSNSLNSTSRIEVSQDSLKDIDLYSALVVLPKNVDAERNAMDDEALLSEATAQKLSGKELGRLKTKKAVLALQGTQAGKREQIEPPDVDRSLKRQKSESAAEVE</sequence>
<accession>A0A9Q5I4W2</accession>
<evidence type="ECO:0000256" key="4">
    <source>
        <dbReference type="ARBA" id="ARBA00022737"/>
    </source>
</evidence>
<feature type="compositionally biased region" description="Basic and acidic residues" evidence="7">
    <location>
        <begin position="549"/>
        <end position="575"/>
    </location>
</feature>
<feature type="compositionally biased region" description="Basic and acidic residues" evidence="7">
    <location>
        <begin position="280"/>
        <end position="294"/>
    </location>
</feature>
<dbReference type="EMBL" id="LNZH02000067">
    <property type="protein sequence ID" value="OCB91735.1"/>
    <property type="molecule type" value="Genomic_DNA"/>
</dbReference>
<keyword evidence="8" id="KW-0812">Transmembrane</keyword>
<evidence type="ECO:0000256" key="6">
    <source>
        <dbReference type="HAMAP-Rule" id="MF_03056"/>
    </source>
</evidence>
<gene>
    <name evidence="9" type="ORF">A7U60_g992</name>
</gene>
<reference evidence="9" key="1">
    <citation type="submission" date="2016-06" db="EMBL/GenBank/DDBJ databases">
        <title>Draft Genome sequence of the fungus Inonotus baumii.</title>
        <authorList>
            <person name="Zhu H."/>
            <person name="Lin W."/>
        </authorList>
    </citation>
    <scope>NUCLEOTIDE SEQUENCE</scope>
    <source>
        <strain evidence="9">821</strain>
    </source>
</reference>
<dbReference type="Proteomes" id="UP000757232">
    <property type="component" value="Unassembled WGS sequence"/>
</dbReference>
<dbReference type="HAMAP" id="MF_03056">
    <property type="entry name" value="TRM82"/>
    <property type="match status" value="1"/>
</dbReference>
<feature type="compositionally biased region" description="Basic residues" evidence="7">
    <location>
        <begin position="301"/>
        <end position="310"/>
    </location>
</feature>
<dbReference type="GO" id="GO:0043527">
    <property type="term" value="C:tRNA methyltransferase complex"/>
    <property type="evidence" value="ECO:0007669"/>
    <property type="project" value="TreeGrafter"/>
</dbReference>
<keyword evidence="4 6" id="KW-0677">Repeat</keyword>
<keyword evidence="3 6" id="KW-0819">tRNA processing</keyword>
<evidence type="ECO:0000256" key="2">
    <source>
        <dbReference type="ARBA" id="ARBA00022574"/>
    </source>
</evidence>